<dbReference type="InterPro" id="IPR003599">
    <property type="entry name" value="Ig_sub"/>
</dbReference>
<dbReference type="InterPro" id="IPR001879">
    <property type="entry name" value="GPCR_2_extracellular_dom"/>
</dbReference>
<feature type="domain" description="DSL" evidence="20">
    <location>
        <begin position="247"/>
        <end position="291"/>
    </location>
</feature>
<dbReference type="InterPro" id="IPR052108">
    <property type="entry name" value="MEGF/SIB"/>
</dbReference>
<dbReference type="SMART" id="SM00408">
    <property type="entry name" value="IGc2"/>
    <property type="match status" value="1"/>
</dbReference>
<dbReference type="SUPFAM" id="SSF111418">
    <property type="entry name" value="Hormone receptor domain"/>
    <property type="match status" value="1"/>
</dbReference>
<dbReference type="InterPro" id="IPR001774">
    <property type="entry name" value="DSL"/>
</dbReference>
<dbReference type="GO" id="GO:0030154">
    <property type="term" value="P:cell differentiation"/>
    <property type="evidence" value="ECO:0007669"/>
    <property type="project" value="UniProtKB-ARBA"/>
</dbReference>
<keyword evidence="9 12" id="KW-1015">Disulfide bond</keyword>
<dbReference type="Pfam" id="PF16489">
    <property type="entry name" value="GAIN"/>
    <property type="match status" value="1"/>
</dbReference>
<dbReference type="PROSITE" id="PS50261">
    <property type="entry name" value="G_PROTEIN_RECEP_F2_4"/>
    <property type="match status" value="1"/>
</dbReference>
<evidence type="ECO:0000259" key="20">
    <source>
        <dbReference type="PROSITE" id="PS51051"/>
    </source>
</evidence>
<dbReference type="InterPro" id="IPR036179">
    <property type="entry name" value="Ig-like_dom_sf"/>
</dbReference>
<evidence type="ECO:0000259" key="18">
    <source>
        <dbReference type="PROSITE" id="PS50261"/>
    </source>
</evidence>
<dbReference type="PROSITE" id="PS50227">
    <property type="entry name" value="G_PROTEIN_RECEP_F2_3"/>
    <property type="match status" value="1"/>
</dbReference>
<dbReference type="InParanoid" id="B3S1P6"/>
<evidence type="ECO:0000256" key="6">
    <source>
        <dbReference type="ARBA" id="ARBA00022989"/>
    </source>
</evidence>
<comment type="caution">
    <text evidence="12">Lacks conserved residue(s) required for the propagation of feature annotation.</text>
</comment>
<keyword evidence="4 14" id="KW-0812">Transmembrane</keyword>
<feature type="transmembrane region" description="Helical" evidence="14">
    <location>
        <begin position="840"/>
        <end position="859"/>
    </location>
</feature>
<feature type="domain" description="Ig-like" evidence="19">
    <location>
        <begin position="328"/>
        <end position="424"/>
    </location>
</feature>
<dbReference type="GO" id="GO:0004930">
    <property type="term" value="F:G protein-coupled receptor activity"/>
    <property type="evidence" value="ECO:0007669"/>
    <property type="project" value="UniProtKB-KW"/>
</dbReference>
<keyword evidence="8 14" id="KW-0472">Membrane</keyword>
<dbReference type="PROSITE" id="PS50835">
    <property type="entry name" value="IG_LIKE"/>
    <property type="match status" value="3"/>
</dbReference>
<dbReference type="Pfam" id="PF00002">
    <property type="entry name" value="7tm_2"/>
    <property type="match status" value="1"/>
</dbReference>
<dbReference type="Gene3D" id="2.60.40.10">
    <property type="entry name" value="Immunoglobulins"/>
    <property type="match status" value="2"/>
</dbReference>
<dbReference type="Gene3D" id="2.170.300.10">
    <property type="entry name" value="Tie2 ligand-binding domain superfamily"/>
    <property type="match status" value="1"/>
</dbReference>
<feature type="transmembrane region" description="Helical" evidence="14">
    <location>
        <begin position="774"/>
        <end position="793"/>
    </location>
</feature>
<comment type="subcellular location">
    <subcellularLocation>
        <location evidence="1">Membrane</location>
        <topology evidence="1">Multi-pass membrane protein</topology>
    </subcellularLocation>
</comment>
<dbReference type="GO" id="GO:0007166">
    <property type="term" value="P:cell surface receptor signaling pathway"/>
    <property type="evidence" value="ECO:0007669"/>
    <property type="project" value="InterPro"/>
</dbReference>
<dbReference type="PANTHER" id="PTHR24035">
    <property type="entry name" value="MULTIPLE EPIDERMAL GROWTH FACTOR-LIKE DOMAINS PROTEIN"/>
    <property type="match status" value="1"/>
</dbReference>
<dbReference type="SMART" id="SM00409">
    <property type="entry name" value="IG"/>
    <property type="match status" value="2"/>
</dbReference>
<keyword evidence="10" id="KW-0675">Receptor</keyword>
<feature type="signal peptide" evidence="15">
    <location>
        <begin position="1"/>
        <end position="23"/>
    </location>
</feature>
<dbReference type="SMART" id="SM00180">
    <property type="entry name" value="EGF_Lam"/>
    <property type="match status" value="1"/>
</dbReference>
<dbReference type="HOGENOM" id="CLU_306158_0_0_1"/>
<dbReference type="PANTHER" id="PTHR24035:SF109">
    <property type="entry name" value="PROTEIN DRAPER"/>
    <property type="match status" value="1"/>
</dbReference>
<dbReference type="InterPro" id="IPR013111">
    <property type="entry name" value="EGF_extracell"/>
</dbReference>
<evidence type="ECO:0000256" key="14">
    <source>
        <dbReference type="SAM" id="Phobius"/>
    </source>
</evidence>
<keyword evidence="3 12" id="KW-0245">EGF-like domain</keyword>
<dbReference type="SMART" id="SM00008">
    <property type="entry name" value="HormR"/>
    <property type="match status" value="1"/>
</dbReference>
<evidence type="ECO:0000259" key="17">
    <source>
        <dbReference type="PROSITE" id="PS50227"/>
    </source>
</evidence>
<feature type="domain" description="G-protein coupled receptors family 2 profile 2" evidence="18">
    <location>
        <begin position="737"/>
        <end position="903"/>
    </location>
</feature>
<feature type="disulfide bond" evidence="12">
    <location>
        <begin position="236"/>
        <end position="245"/>
    </location>
</feature>
<evidence type="ECO:0000259" key="16">
    <source>
        <dbReference type="PROSITE" id="PS50026"/>
    </source>
</evidence>
<evidence type="ECO:0000256" key="2">
    <source>
        <dbReference type="ARBA" id="ARBA00022473"/>
    </source>
</evidence>
<feature type="transmembrane region" description="Helical" evidence="14">
    <location>
        <begin position="740"/>
        <end position="762"/>
    </location>
</feature>
<dbReference type="PROSITE" id="PS51051">
    <property type="entry name" value="DSL"/>
    <property type="match status" value="1"/>
</dbReference>
<evidence type="ECO:0000256" key="11">
    <source>
        <dbReference type="ARBA" id="ARBA00023224"/>
    </source>
</evidence>
<keyword evidence="15" id="KW-0732">Signal</keyword>
<accession>B3S1P6</accession>
<dbReference type="RefSeq" id="XP_002114239.1">
    <property type="nucleotide sequence ID" value="XM_002114203.1"/>
</dbReference>
<dbReference type="CDD" id="cd00055">
    <property type="entry name" value="EGF_Lam"/>
    <property type="match status" value="1"/>
</dbReference>
<feature type="domain" description="G-protein coupled receptors family 2 profile 1" evidence="17">
    <location>
        <begin position="468"/>
        <end position="523"/>
    </location>
</feature>
<evidence type="ECO:0000313" key="22">
    <source>
        <dbReference type="Proteomes" id="UP000009022"/>
    </source>
</evidence>
<feature type="chain" id="PRO_5002797158" evidence="15">
    <location>
        <begin position="24"/>
        <end position="968"/>
    </location>
</feature>
<evidence type="ECO:0000256" key="4">
    <source>
        <dbReference type="ARBA" id="ARBA00022692"/>
    </source>
</evidence>
<dbReference type="STRING" id="10228.B3S1P6"/>
<dbReference type="InterPro" id="IPR003598">
    <property type="entry name" value="Ig_sub2"/>
</dbReference>
<keyword evidence="11" id="KW-0807">Transducer</keyword>
<dbReference type="InterPro" id="IPR036445">
    <property type="entry name" value="GPCR_2_extracell_dom_sf"/>
</dbReference>
<dbReference type="InterPro" id="IPR017981">
    <property type="entry name" value="GPCR_2-like_7TM"/>
</dbReference>
<dbReference type="eggNOG" id="KOG0200">
    <property type="taxonomic scope" value="Eukaryota"/>
</dbReference>
<dbReference type="Pfam" id="PF07974">
    <property type="entry name" value="EGF_2"/>
    <property type="match status" value="1"/>
</dbReference>
<name>B3S1P6_TRIAD</name>
<keyword evidence="7" id="KW-0297">G-protein coupled receptor</keyword>
<gene>
    <name evidence="21" type="ORF">TRIADDRAFT_57837</name>
</gene>
<dbReference type="InterPro" id="IPR013783">
    <property type="entry name" value="Ig-like_fold"/>
</dbReference>
<evidence type="ECO:0000256" key="8">
    <source>
        <dbReference type="ARBA" id="ARBA00023136"/>
    </source>
</evidence>
<dbReference type="OrthoDB" id="10252017at2759"/>
<dbReference type="InterPro" id="IPR007110">
    <property type="entry name" value="Ig-like_dom"/>
</dbReference>
<dbReference type="FunFam" id="4.10.1240.10:FF:000037">
    <property type="entry name" value="Latrophilin-like protein 1"/>
    <property type="match status" value="1"/>
</dbReference>
<dbReference type="PROSITE" id="PS00022">
    <property type="entry name" value="EGF_1"/>
    <property type="match status" value="1"/>
</dbReference>
<sequence>MGKLTYFIHSIALLLCLAIQIDATNFGIFYNTSGIFNDIVEFTCFFEGPEKVSLEWRWDADYAGISLYSVQPQIQENGIVKRVIRLKSDSAKAGPYRCTASTNATTSYANAIYNKDRDIQPVRPYVARAVQERTTLKIVTALSGSFKWFRRGKEVQTSSSINIQNNGKDIVFSSADAFNSGMYKCESSNAERNAWVNLVIQPCSAGTYSTSRGRCNGTCTCFNGGICDAANGKCICSPGFAGDNCEITCSAGYFGHNCDQRCPKGSCTSQVVCTRSPGGCTCVTGWKGNDCTDPCTAGTYGDHCKLTCDCPNGATCDIVNGACPKVPPKILVSESTSKLNIKEGEAALLRCFASGSPIPNITWSKQNRDITNSSSIYSWQTYHKLYVRVSYLYIPKTSLIDSSTYTCTASNNISNAQRYHMTLNVSSITVRPVTTATTITTASTNAITTQVTTKSSAPTEGTISSQWCPSTLVLGIRWDRTLIGKINSKPCPAGSTGTATWYCLSADYWSKSWPDLSQCKSARFTSLKNQANRPDSNSTLLAASLRLSTGFNQPVYGGDIVTAIEIYNRLLAKKRDEIRKTEKSSINNFLKDLIESSSSLIDPLHYNGWVGLKKAQRMALATNLMRVIDNIAFLWTNNTRNVAEANITIITKNIVVVSSKLRVNLPMSVTFPVTTNPASFASTLKVNLPLALATSGESQLAYAAYKQISNLLSEYIPGMQAQGLWNNRGCSVIPQNLKEITIIGCSIATGAIVTALLILFSFRSQNTFMNHIRLNILFTLFVFELLCLFSIYQTKNKDVCLAMAVSINYFSLCTFFWIFISSFEIYRRTFHIMEKLKKRFCYIFAYAIPAITVVIAGFAASDNFGTDKFCWLRIGSGAFWLFVGEVLLLVVGIFLFVFYTVVTGPMHNICSQFWQSQILGTSGTVKFASTKRMTSPNDTARTDDKATYVTRNTTENFHESKGPYAVSS</sequence>
<evidence type="ECO:0000256" key="1">
    <source>
        <dbReference type="ARBA" id="ARBA00004141"/>
    </source>
</evidence>
<dbReference type="eggNOG" id="KOG4193">
    <property type="taxonomic scope" value="Eukaryota"/>
</dbReference>
<keyword evidence="5" id="KW-0677">Repeat</keyword>
<feature type="domain" description="Ig-like" evidence="19">
    <location>
        <begin position="40"/>
        <end position="114"/>
    </location>
</feature>
<dbReference type="EMBL" id="DS985247">
    <property type="protein sequence ID" value="EDV23329.1"/>
    <property type="molecule type" value="Genomic_DNA"/>
</dbReference>
<dbReference type="AlphaFoldDB" id="B3S1P6"/>
<organism evidence="21 22">
    <name type="scientific">Trichoplax adhaerens</name>
    <name type="common">Trichoplax reptans</name>
    <dbReference type="NCBI Taxonomy" id="10228"/>
    <lineage>
        <taxon>Eukaryota</taxon>
        <taxon>Metazoa</taxon>
        <taxon>Placozoa</taxon>
        <taxon>Uniplacotomia</taxon>
        <taxon>Trichoplacea</taxon>
        <taxon>Trichoplacidae</taxon>
        <taxon>Trichoplax</taxon>
    </lineage>
</organism>
<dbReference type="InterPro" id="IPR000832">
    <property type="entry name" value="GPCR_2_secretin-like"/>
</dbReference>
<evidence type="ECO:0000313" key="21">
    <source>
        <dbReference type="EMBL" id="EDV23329.1"/>
    </source>
</evidence>
<dbReference type="Proteomes" id="UP000009022">
    <property type="component" value="Unassembled WGS sequence"/>
</dbReference>
<evidence type="ECO:0000256" key="12">
    <source>
        <dbReference type="PROSITE-ProRule" id="PRU00076"/>
    </source>
</evidence>
<feature type="domain" description="EGF-like" evidence="16">
    <location>
        <begin position="211"/>
        <end position="246"/>
    </location>
</feature>
<dbReference type="CTD" id="6755452"/>
<dbReference type="GeneID" id="6755452"/>
<feature type="transmembrane region" description="Helical" evidence="14">
    <location>
        <begin position="879"/>
        <end position="902"/>
    </location>
</feature>
<dbReference type="InterPro" id="IPR032471">
    <property type="entry name" value="AGRL2-4_GAIN_subdom_A"/>
</dbReference>
<reference evidence="21 22" key="1">
    <citation type="journal article" date="2008" name="Nature">
        <title>The Trichoplax genome and the nature of placozoans.</title>
        <authorList>
            <person name="Srivastava M."/>
            <person name="Begovic E."/>
            <person name="Chapman J."/>
            <person name="Putnam N.H."/>
            <person name="Hellsten U."/>
            <person name="Kawashima T."/>
            <person name="Kuo A."/>
            <person name="Mitros T."/>
            <person name="Salamov A."/>
            <person name="Carpenter M.L."/>
            <person name="Signorovitch A.Y."/>
            <person name="Moreno M.A."/>
            <person name="Kamm K."/>
            <person name="Grimwood J."/>
            <person name="Schmutz J."/>
            <person name="Shapiro H."/>
            <person name="Grigoriev I.V."/>
            <person name="Buss L.W."/>
            <person name="Schierwater B."/>
            <person name="Dellaporta S.L."/>
            <person name="Rokhsar D.S."/>
        </authorList>
    </citation>
    <scope>NUCLEOTIDE SEQUENCE [LARGE SCALE GENOMIC DNA]</scope>
    <source>
        <strain evidence="21 22">Grell-BS-1999</strain>
    </source>
</reference>
<evidence type="ECO:0000256" key="5">
    <source>
        <dbReference type="ARBA" id="ARBA00022737"/>
    </source>
</evidence>
<evidence type="ECO:0000256" key="3">
    <source>
        <dbReference type="ARBA" id="ARBA00022536"/>
    </source>
</evidence>
<feature type="disulfide bond" evidence="13">
    <location>
        <begin position="282"/>
        <end position="291"/>
    </location>
</feature>
<feature type="disulfide bond" evidence="13">
    <location>
        <begin position="249"/>
        <end position="258"/>
    </location>
</feature>
<dbReference type="PROSITE" id="PS50026">
    <property type="entry name" value="EGF_3"/>
    <property type="match status" value="1"/>
</dbReference>
<dbReference type="PhylomeDB" id="B3S1P6"/>
<protein>
    <submittedName>
        <fullName evidence="21">Uncharacterized protein</fullName>
    </submittedName>
</protein>
<dbReference type="Gene3D" id="1.20.1070.10">
    <property type="entry name" value="Rhodopsin 7-helix transmembrane proteins"/>
    <property type="match status" value="1"/>
</dbReference>
<proteinExistence type="predicted"/>
<dbReference type="FunFam" id="2.170.300.10:FF:000049">
    <property type="entry name" value="Adhesion G protein-coupled receptor L3"/>
    <property type="match status" value="1"/>
</dbReference>
<dbReference type="GO" id="GO:0016020">
    <property type="term" value="C:membrane"/>
    <property type="evidence" value="ECO:0007669"/>
    <property type="project" value="UniProtKB-SubCell"/>
</dbReference>
<feature type="transmembrane region" description="Helical" evidence="14">
    <location>
        <begin position="799"/>
        <end position="820"/>
    </location>
</feature>
<dbReference type="SUPFAM" id="SSF48726">
    <property type="entry name" value="Immunoglobulin"/>
    <property type="match status" value="2"/>
</dbReference>
<dbReference type="KEGG" id="tad:TRIADDRAFT_57837"/>
<evidence type="ECO:0000259" key="19">
    <source>
        <dbReference type="PROSITE" id="PS50835"/>
    </source>
</evidence>
<dbReference type="InterPro" id="IPR002049">
    <property type="entry name" value="LE_dom"/>
</dbReference>
<evidence type="ECO:0000256" key="7">
    <source>
        <dbReference type="ARBA" id="ARBA00023040"/>
    </source>
</evidence>
<keyword evidence="2" id="KW-0217">Developmental protein</keyword>
<dbReference type="Gene3D" id="4.10.1240.10">
    <property type="entry name" value="GPCR, family 2, extracellular hormone receptor domain"/>
    <property type="match status" value="1"/>
</dbReference>
<keyword evidence="6 14" id="KW-1133">Transmembrane helix</keyword>
<dbReference type="Pfam" id="PF13927">
    <property type="entry name" value="Ig_3"/>
    <property type="match status" value="1"/>
</dbReference>
<evidence type="ECO:0000256" key="10">
    <source>
        <dbReference type="ARBA" id="ARBA00023170"/>
    </source>
</evidence>
<evidence type="ECO:0000256" key="9">
    <source>
        <dbReference type="ARBA" id="ARBA00023157"/>
    </source>
</evidence>
<evidence type="ECO:0000256" key="15">
    <source>
        <dbReference type="SAM" id="SignalP"/>
    </source>
</evidence>
<keyword evidence="22" id="KW-1185">Reference proteome</keyword>
<evidence type="ECO:0000256" key="13">
    <source>
        <dbReference type="PROSITE-ProRule" id="PRU00377"/>
    </source>
</evidence>
<dbReference type="InterPro" id="IPR000742">
    <property type="entry name" value="EGF"/>
</dbReference>
<feature type="domain" description="Ig-like" evidence="19">
    <location>
        <begin position="145"/>
        <end position="197"/>
    </location>
</feature>